<dbReference type="InterPro" id="IPR050570">
    <property type="entry name" value="Cell_wall_metabolism_enzyme"/>
</dbReference>
<keyword evidence="1" id="KW-0472">Membrane</keyword>
<dbReference type="Gene3D" id="2.70.70.10">
    <property type="entry name" value="Glucose Permease (Domain IIA)"/>
    <property type="match status" value="1"/>
</dbReference>
<comment type="caution">
    <text evidence="4">The sequence shown here is derived from an EMBL/GenBank/DDBJ whole genome shotgun (WGS) entry which is preliminary data.</text>
</comment>
<organism evidence="4 5">
    <name type="scientific">Psittacicella hinzii</name>
    <dbReference type="NCBI Taxonomy" id="2028575"/>
    <lineage>
        <taxon>Bacteria</taxon>
        <taxon>Pseudomonadati</taxon>
        <taxon>Pseudomonadota</taxon>
        <taxon>Gammaproteobacteria</taxon>
        <taxon>Pasteurellales</taxon>
        <taxon>Psittacicellaceae</taxon>
        <taxon>Psittacicella</taxon>
    </lineage>
</organism>
<dbReference type="Proteomes" id="UP000265691">
    <property type="component" value="Unassembled WGS sequence"/>
</dbReference>
<keyword evidence="1" id="KW-0812">Transmembrane</keyword>
<evidence type="ECO:0000259" key="3">
    <source>
        <dbReference type="Pfam" id="PF04225"/>
    </source>
</evidence>
<evidence type="ECO:0000259" key="2">
    <source>
        <dbReference type="Pfam" id="PF01551"/>
    </source>
</evidence>
<dbReference type="GO" id="GO:0042834">
    <property type="term" value="F:peptidoglycan binding"/>
    <property type="evidence" value="ECO:0007669"/>
    <property type="project" value="InterPro"/>
</dbReference>
<dbReference type="InterPro" id="IPR011055">
    <property type="entry name" value="Dup_hybrid_motif"/>
</dbReference>
<gene>
    <name evidence="4" type="ORF">CKF54_07145</name>
</gene>
<reference evidence="4 5" key="1">
    <citation type="submission" date="2017-08" db="EMBL/GenBank/DDBJ databases">
        <title>Reclassification of Bisgaard taxon 37 and 44.</title>
        <authorList>
            <person name="Christensen H."/>
        </authorList>
    </citation>
    <scope>NUCLEOTIDE SEQUENCE [LARGE SCALE GENOMIC DNA]</scope>
    <source>
        <strain evidence="4 5">B96_3</strain>
    </source>
</reference>
<dbReference type="CDD" id="cd12797">
    <property type="entry name" value="M23_peptidase"/>
    <property type="match status" value="1"/>
</dbReference>
<dbReference type="Gene3D" id="3.10.450.350">
    <property type="match status" value="2"/>
</dbReference>
<evidence type="ECO:0000313" key="5">
    <source>
        <dbReference type="Proteomes" id="UP000265691"/>
    </source>
</evidence>
<dbReference type="Pfam" id="PF04225">
    <property type="entry name" value="LysM_OapA"/>
    <property type="match status" value="1"/>
</dbReference>
<proteinExistence type="predicted"/>
<keyword evidence="5" id="KW-1185">Reference proteome</keyword>
<dbReference type="EMBL" id="NRHC01000109">
    <property type="protein sequence ID" value="RIY31238.1"/>
    <property type="molecule type" value="Genomic_DNA"/>
</dbReference>
<keyword evidence="1" id="KW-1133">Transmembrane helix</keyword>
<feature type="domain" description="M23ase beta-sheet core" evidence="2">
    <location>
        <begin position="352"/>
        <end position="447"/>
    </location>
</feature>
<dbReference type="PANTHER" id="PTHR21666:SF292">
    <property type="entry name" value="MUREIN DD-ENDOPEPTIDASE MEPM"/>
    <property type="match status" value="1"/>
</dbReference>
<dbReference type="AlphaFoldDB" id="A0A3A1Y1Y9"/>
<evidence type="ECO:0000313" key="4">
    <source>
        <dbReference type="EMBL" id="RIY31238.1"/>
    </source>
</evidence>
<evidence type="ECO:0000256" key="1">
    <source>
        <dbReference type="SAM" id="Phobius"/>
    </source>
</evidence>
<dbReference type="GO" id="GO:0004222">
    <property type="term" value="F:metalloendopeptidase activity"/>
    <property type="evidence" value="ECO:0007669"/>
    <property type="project" value="TreeGrafter"/>
</dbReference>
<dbReference type="InterPro" id="IPR016047">
    <property type="entry name" value="M23ase_b-sheet_dom"/>
</dbReference>
<dbReference type="Pfam" id="PF01551">
    <property type="entry name" value="Peptidase_M23"/>
    <property type="match status" value="1"/>
</dbReference>
<dbReference type="RefSeq" id="WP_119525669.1">
    <property type="nucleotide sequence ID" value="NZ_NRHC01000109.1"/>
</dbReference>
<dbReference type="InterPro" id="IPR007340">
    <property type="entry name" value="LysM_Opacity-associatedA"/>
</dbReference>
<feature type="transmembrane region" description="Helical" evidence="1">
    <location>
        <begin position="15"/>
        <end position="35"/>
    </location>
</feature>
<feature type="domain" description="Opacity-associated protein A LysM-like" evidence="3">
    <location>
        <begin position="133"/>
        <end position="203"/>
    </location>
</feature>
<sequence>MVDLLPEQNLKHRKFLVIVRIFYLLAFVLIGSGLYCNHLIYLRGIADGSFKTDYNNLDVDTTSRIDLQDINDIKTLTVDRVDELINDDNLVPSQLQRVNKGLEELNNLVTNLKDLNSHTVRTNGEKIETILTNSLKLLFPEAELNKNDLNNILALSKRNRDGLDNLKRGQVLNFHFTESGDISYLSYVVDLKTEIRYIREDDTRKPYYRERYDRKVSSRLDTRVGTVGRQGLDATLRAMGIQDSRARLINEIITMQTGAPVKNNARITILSNREYIGDQLYNESFRNIQAVKVTQDGKNYFAILYRNAWYSADGKRPEQVTFNRYPFVGKVPTITSGFNPTRRHPVTGRLRPHNGIDFGIPIRTPIYSPADGRVTKVAYQPGGAGRYIVIEHTKAISTVYMHLSSTPLAVGQSVKRGQLIAYSGNSGITTGPHLHYEVHVNGVPRNPRTVSLPQGRNANVTTVQQFKNLSADYQKRLNSAK</sequence>
<dbReference type="OrthoDB" id="9805070at2"/>
<accession>A0A3A1Y1Y9</accession>
<protein>
    <recommendedName>
        <fullName evidence="6">Murein DD-endopeptidase MepM</fullName>
    </recommendedName>
</protein>
<dbReference type="SUPFAM" id="SSF51261">
    <property type="entry name" value="Duplicated hybrid motif"/>
    <property type="match status" value="1"/>
</dbReference>
<evidence type="ECO:0008006" key="6">
    <source>
        <dbReference type="Google" id="ProtNLM"/>
    </source>
</evidence>
<name>A0A3A1Y1Y9_9GAMM</name>
<dbReference type="PANTHER" id="PTHR21666">
    <property type="entry name" value="PEPTIDASE-RELATED"/>
    <property type="match status" value="1"/>
</dbReference>